<evidence type="ECO:0000256" key="2">
    <source>
        <dbReference type="ARBA" id="ARBA00010983"/>
    </source>
</evidence>
<dbReference type="AlphaFoldDB" id="C4JKS3"/>
<proteinExistence type="inferred from homology"/>
<dbReference type="SUPFAM" id="SSF49899">
    <property type="entry name" value="Concanavalin A-like lectins/glucanases"/>
    <property type="match status" value="1"/>
</dbReference>
<feature type="disulfide bond" evidence="8">
    <location>
        <begin position="142"/>
        <end position="176"/>
    </location>
</feature>
<dbReference type="PROSITE" id="PS00804">
    <property type="entry name" value="CALRETICULIN_2"/>
    <property type="match status" value="1"/>
</dbReference>
<feature type="transmembrane region" description="Helical" evidence="9">
    <location>
        <begin position="495"/>
        <end position="516"/>
    </location>
</feature>
<dbReference type="PANTHER" id="PTHR11073:SF1">
    <property type="entry name" value="CALNEXIN 14D-RELATED"/>
    <property type="match status" value="1"/>
</dbReference>
<protein>
    <submittedName>
        <fullName evidence="11">Calnexin</fullName>
    </submittedName>
</protein>
<dbReference type="KEGG" id="ure:UREG_00619"/>
<dbReference type="GO" id="GO:0051082">
    <property type="term" value="F:unfolded protein binding"/>
    <property type="evidence" value="ECO:0007669"/>
    <property type="project" value="InterPro"/>
</dbReference>
<evidence type="ECO:0000256" key="1">
    <source>
        <dbReference type="ARBA" id="ARBA00004115"/>
    </source>
</evidence>
<dbReference type="VEuPathDB" id="FungiDB:UREG_00619"/>
<keyword evidence="12" id="KW-1185">Reference proteome</keyword>
<dbReference type="Gene3D" id="2.60.120.200">
    <property type="match status" value="1"/>
</dbReference>
<comment type="similarity">
    <text evidence="2 9">Belongs to the calreticulin family.</text>
</comment>
<keyword evidence="4 9" id="KW-0256">Endoplasmic reticulum</keyword>
<keyword evidence="6 9" id="KW-0472">Membrane</keyword>
<dbReference type="InterPro" id="IPR018124">
    <property type="entry name" value="Calret/calnex_CS"/>
</dbReference>
<feature type="compositionally biased region" description="Basic and acidic residues" evidence="10">
    <location>
        <begin position="252"/>
        <end position="280"/>
    </location>
</feature>
<keyword evidence="5 9" id="KW-1133">Transmembrane helix</keyword>
<dbReference type="Pfam" id="PF00262">
    <property type="entry name" value="Calreticulin"/>
    <property type="match status" value="1"/>
</dbReference>
<dbReference type="EMBL" id="CH476615">
    <property type="protein sequence ID" value="EEP75772.1"/>
    <property type="molecule type" value="Genomic_DNA"/>
</dbReference>
<feature type="compositionally biased region" description="Basic and acidic residues" evidence="10">
    <location>
        <begin position="524"/>
        <end position="540"/>
    </location>
</feature>
<dbReference type="STRING" id="336963.C4JKS3"/>
<dbReference type="SUPFAM" id="SSF63887">
    <property type="entry name" value="P-domain of calnexin/calreticulin"/>
    <property type="match status" value="1"/>
</dbReference>
<evidence type="ECO:0000256" key="6">
    <source>
        <dbReference type="ARBA" id="ARBA00023136"/>
    </source>
</evidence>
<dbReference type="Gene3D" id="2.10.250.10">
    <property type="entry name" value="Calreticulin/calnexin, P domain"/>
    <property type="match status" value="1"/>
</dbReference>
<evidence type="ECO:0000313" key="12">
    <source>
        <dbReference type="Proteomes" id="UP000002058"/>
    </source>
</evidence>
<evidence type="ECO:0000256" key="9">
    <source>
        <dbReference type="RuleBase" id="RU362126"/>
    </source>
</evidence>
<evidence type="ECO:0000313" key="11">
    <source>
        <dbReference type="EMBL" id="EEP75772.1"/>
    </source>
</evidence>
<feature type="region of interest" description="Disordered" evidence="10">
    <location>
        <begin position="520"/>
        <end position="562"/>
    </location>
</feature>
<dbReference type="OrthoDB" id="1938156at2759"/>
<evidence type="ECO:0000256" key="7">
    <source>
        <dbReference type="ARBA" id="ARBA00023186"/>
    </source>
</evidence>
<organism evidence="11 12">
    <name type="scientific">Uncinocarpus reesii (strain UAMH 1704)</name>
    <dbReference type="NCBI Taxonomy" id="336963"/>
    <lineage>
        <taxon>Eukaryota</taxon>
        <taxon>Fungi</taxon>
        <taxon>Dikarya</taxon>
        <taxon>Ascomycota</taxon>
        <taxon>Pezizomycotina</taxon>
        <taxon>Eurotiomycetes</taxon>
        <taxon>Eurotiomycetidae</taxon>
        <taxon>Onygenales</taxon>
        <taxon>Onygenaceae</taxon>
        <taxon>Uncinocarpus</taxon>
    </lineage>
</organism>
<dbReference type="GO" id="GO:0005789">
    <property type="term" value="C:endoplasmic reticulum membrane"/>
    <property type="evidence" value="ECO:0007669"/>
    <property type="project" value="UniProtKB-SubCell"/>
</dbReference>
<evidence type="ECO:0000256" key="10">
    <source>
        <dbReference type="SAM" id="MobiDB-lite"/>
    </source>
</evidence>
<evidence type="ECO:0000256" key="5">
    <source>
        <dbReference type="ARBA" id="ARBA00022989"/>
    </source>
</evidence>
<reference evidence="12" key="1">
    <citation type="journal article" date="2009" name="Genome Res.">
        <title>Comparative genomic analyses of the human fungal pathogens Coccidioides and their relatives.</title>
        <authorList>
            <person name="Sharpton T.J."/>
            <person name="Stajich J.E."/>
            <person name="Rounsley S.D."/>
            <person name="Gardner M.J."/>
            <person name="Wortman J.R."/>
            <person name="Jordar V.S."/>
            <person name="Maiti R."/>
            <person name="Kodira C.D."/>
            <person name="Neafsey D.E."/>
            <person name="Zeng Q."/>
            <person name="Hung C.-Y."/>
            <person name="McMahan C."/>
            <person name="Muszewska A."/>
            <person name="Grynberg M."/>
            <person name="Mandel M.A."/>
            <person name="Kellner E.M."/>
            <person name="Barker B.M."/>
            <person name="Galgiani J.N."/>
            <person name="Orbach M.J."/>
            <person name="Kirkland T.N."/>
            <person name="Cole G.T."/>
            <person name="Henn M.R."/>
            <person name="Birren B.W."/>
            <person name="Taylor J.W."/>
        </authorList>
    </citation>
    <scope>NUCLEOTIDE SEQUENCE [LARGE SCALE GENOMIC DNA]</scope>
    <source>
        <strain evidence="12">UAMH 1704</strain>
    </source>
</reference>
<dbReference type="HOGENOM" id="CLU_018224_1_2_1"/>
<keyword evidence="7 9" id="KW-0143">Chaperone</keyword>
<feature type="compositionally biased region" description="Basic and acidic residues" evidence="10">
    <location>
        <begin position="441"/>
        <end position="453"/>
    </location>
</feature>
<name>C4JKS3_UNCRE</name>
<keyword evidence="9" id="KW-0732">Signal</keyword>
<dbReference type="PROSITE" id="PS00805">
    <property type="entry name" value="CALRETICULIN_REPEAT"/>
    <property type="match status" value="1"/>
</dbReference>
<dbReference type="FunFam" id="2.10.250.10:FF:000001">
    <property type="entry name" value="Calnexin homolog"/>
    <property type="match status" value="1"/>
</dbReference>
<dbReference type="InterPro" id="IPR001580">
    <property type="entry name" value="Calret/calnex"/>
</dbReference>
<feature type="chain" id="PRO_5005125034" evidence="9">
    <location>
        <begin position="24"/>
        <end position="562"/>
    </location>
</feature>
<evidence type="ECO:0000256" key="4">
    <source>
        <dbReference type="ARBA" id="ARBA00022824"/>
    </source>
</evidence>
<evidence type="ECO:0000256" key="8">
    <source>
        <dbReference type="PIRSR" id="PIRSR601580-3"/>
    </source>
</evidence>
<dbReference type="PANTHER" id="PTHR11073">
    <property type="entry name" value="CALRETICULIN AND CALNEXIN"/>
    <property type="match status" value="1"/>
</dbReference>
<dbReference type="GO" id="GO:0006457">
    <property type="term" value="P:protein folding"/>
    <property type="evidence" value="ECO:0007669"/>
    <property type="project" value="InterPro"/>
</dbReference>
<dbReference type="InterPro" id="IPR009033">
    <property type="entry name" value="Calreticulin/calnexin_P_dom_sf"/>
</dbReference>
<keyword evidence="3 9" id="KW-0812">Transmembrane</keyword>
<keyword evidence="8" id="KW-1015">Disulfide bond</keyword>
<sequence>MRLNAHIASLILSYIAFLGQVHAESEAIPEEPTTTSISRPAFTPTSLKAPFFEQFTDDWQKRWTPSHAKKEDAKSDEEWAYIGEWAVEEPTVLKGIDGDKGLVVKNPAAHHAISAKFPKKIDNKGKTLVVQYEVKLQNSLVCGGAYMKLLQDNKKLHAEEFSNASPYVIMFGPDKCGATNKVHFIFKHKNPKTGEYEEKHLANAPAARISKLSTLYTLIVKPDQSFQIQIDGEAVKNGTLLENFEPPVNPSKEIDDPSDKKPEDWVDEAKISDPEAKKPEDWDEDAPFEIVDTEAKKPDDWLEDEPTTIPDPEAQKPEDWDDEEDGDWSAPTIPNPKCEEASGCGKWEPPMKRNPDYKGKWVAPLIDNPAYKGAWAPKKIPNPNYFEDKRPADFEPMGAIGFEIWTMQNDILFDNIYIGHSIDDAKKLKAATFDIKHPIEVAEEEASKPKEEPSTDDSDLSFKDDPVKFIRSKVDNFISIAKEDPVEAVKAVPEVAGGLGVLLVTLILVVFGAIGISSPAPAPAKKDAGKAKDKAKEKAAEAVSTGAENVKAGATKRTKSSE</sequence>
<dbReference type="InParanoid" id="C4JKS3"/>
<dbReference type="InterPro" id="IPR013320">
    <property type="entry name" value="ConA-like_dom_sf"/>
</dbReference>
<evidence type="ECO:0000256" key="3">
    <source>
        <dbReference type="ARBA" id="ARBA00022692"/>
    </source>
</evidence>
<dbReference type="GO" id="GO:0036503">
    <property type="term" value="P:ERAD pathway"/>
    <property type="evidence" value="ECO:0007669"/>
    <property type="project" value="TreeGrafter"/>
</dbReference>
<gene>
    <name evidence="11" type="ORF">UREG_00619</name>
</gene>
<dbReference type="PRINTS" id="PR00626">
    <property type="entry name" value="CALRETICULIN"/>
</dbReference>
<dbReference type="Proteomes" id="UP000002058">
    <property type="component" value="Unassembled WGS sequence"/>
</dbReference>
<dbReference type="OMA" id="SGCGKWE"/>
<dbReference type="eggNOG" id="KOG0675">
    <property type="taxonomic scope" value="Eukaryota"/>
</dbReference>
<dbReference type="RefSeq" id="XP_002541105.1">
    <property type="nucleotide sequence ID" value="XM_002541059.1"/>
</dbReference>
<feature type="region of interest" description="Disordered" evidence="10">
    <location>
        <begin position="441"/>
        <end position="463"/>
    </location>
</feature>
<comment type="subcellular location">
    <subcellularLocation>
        <location evidence="1">Endoplasmic reticulum membrane</location>
        <topology evidence="1">Single-pass type I membrane protein</topology>
    </subcellularLocation>
</comment>
<feature type="signal peptide" evidence="9">
    <location>
        <begin position="1"/>
        <end position="23"/>
    </location>
</feature>
<accession>C4JKS3</accession>
<dbReference type="GO" id="GO:0005509">
    <property type="term" value="F:calcium ion binding"/>
    <property type="evidence" value="ECO:0007669"/>
    <property type="project" value="InterPro"/>
</dbReference>
<dbReference type="FunFam" id="2.60.120.200:FF:000011">
    <property type="entry name" value="Probable calnexin"/>
    <property type="match status" value="1"/>
</dbReference>
<dbReference type="GeneID" id="8438640"/>
<dbReference type="PROSITE" id="PS00803">
    <property type="entry name" value="CALRETICULIN_1"/>
    <property type="match status" value="1"/>
</dbReference>
<feature type="region of interest" description="Disordered" evidence="10">
    <location>
        <begin position="241"/>
        <end position="349"/>
    </location>
</feature>